<evidence type="ECO:0000313" key="3">
    <source>
        <dbReference type="Proteomes" id="UP000467841"/>
    </source>
</evidence>
<dbReference type="EMBL" id="CACVBM020000244">
    <property type="protein sequence ID" value="CAA7016739.1"/>
    <property type="molecule type" value="Genomic_DNA"/>
</dbReference>
<protein>
    <recommendedName>
        <fullName evidence="1">F-box domain-containing protein</fullName>
    </recommendedName>
</protein>
<dbReference type="SMART" id="SM00579">
    <property type="entry name" value="FBD"/>
    <property type="match status" value="1"/>
</dbReference>
<organism evidence="2 3">
    <name type="scientific">Microthlaspi erraticum</name>
    <dbReference type="NCBI Taxonomy" id="1685480"/>
    <lineage>
        <taxon>Eukaryota</taxon>
        <taxon>Viridiplantae</taxon>
        <taxon>Streptophyta</taxon>
        <taxon>Embryophyta</taxon>
        <taxon>Tracheophyta</taxon>
        <taxon>Spermatophyta</taxon>
        <taxon>Magnoliopsida</taxon>
        <taxon>eudicotyledons</taxon>
        <taxon>Gunneridae</taxon>
        <taxon>Pentapetalae</taxon>
        <taxon>rosids</taxon>
        <taxon>malvids</taxon>
        <taxon>Brassicales</taxon>
        <taxon>Brassicaceae</taxon>
        <taxon>Coluteocarpeae</taxon>
        <taxon>Microthlaspi</taxon>
    </lineage>
</organism>
<reference evidence="2" key="1">
    <citation type="submission" date="2020-01" db="EMBL/GenBank/DDBJ databases">
        <authorList>
            <person name="Mishra B."/>
        </authorList>
    </citation>
    <scope>NUCLEOTIDE SEQUENCE [LARGE SCALE GENOMIC DNA]</scope>
</reference>
<dbReference type="Gene3D" id="3.80.10.10">
    <property type="entry name" value="Ribonuclease Inhibitor"/>
    <property type="match status" value="1"/>
</dbReference>
<keyword evidence="3" id="KW-1185">Reference proteome</keyword>
<dbReference type="CDD" id="cd22160">
    <property type="entry name" value="F-box_AtFBL13-like"/>
    <property type="match status" value="1"/>
</dbReference>
<evidence type="ECO:0000313" key="2">
    <source>
        <dbReference type="EMBL" id="CAA7016739.1"/>
    </source>
</evidence>
<dbReference type="InterPro" id="IPR001810">
    <property type="entry name" value="F-box_dom"/>
</dbReference>
<evidence type="ECO:0000259" key="1">
    <source>
        <dbReference type="PROSITE" id="PS50181"/>
    </source>
</evidence>
<feature type="domain" description="F-box" evidence="1">
    <location>
        <begin position="1"/>
        <end position="54"/>
    </location>
</feature>
<dbReference type="OrthoDB" id="612216at2759"/>
<dbReference type="SMART" id="SM00256">
    <property type="entry name" value="FBOX"/>
    <property type="match status" value="1"/>
</dbReference>
<dbReference type="InterPro" id="IPR053781">
    <property type="entry name" value="F-box_AtFBL13-like"/>
</dbReference>
<comment type="caution">
    <text evidence="2">The sequence shown here is derived from an EMBL/GenBank/DDBJ whole genome shotgun (WGS) entry which is preliminary data.</text>
</comment>
<dbReference type="InterPro" id="IPR055411">
    <property type="entry name" value="LRR_FXL15/At3g58940/PEG3-like"/>
</dbReference>
<sequence length="457" mass="52240">MDRISRLPDELLCHVLSCLTTKEAALTSVLSKRWRNLFAFVPNLDLDDSVFLRPEREGVLESFMDFVDRVLALQGDSPINKFSLKVKTGVDPDRANRWICLAIKRGVLVMDLCIDFETRYVVPLEVFMSRTLVKLKITTFSLGFWSGDVSLHMLKTLALDSVRFSKGQLQKLLSACPVLEELNMVEVHFANSTETLSSASLKTLTIDCVNFLRAFSFDTPNLVCLNYSDSESDDYPLVNLRSLVEAHIKIRVYYQQLDDLQTRSGDWTKDDIYRFGNVLKLVLGICHVQKLYLSHGAFQVIAVSSQAMPVFNNLTFLDIDTSMDIGWQAMPVLLRNFPHLDTLVITQLLHCVTDKCGDVCICKSREEKGRSLMSCPVKRLEIREFDGLTRDLEMVKHFLDYLPCLKEMEIYIAKRHRFTAPLVSEFNPEMLTRYNDLSGRSPNVKFKVHGSLPWIAQ</sequence>
<dbReference type="InterPro" id="IPR055294">
    <property type="entry name" value="FBL60-like"/>
</dbReference>
<proteinExistence type="predicted"/>
<dbReference type="InterPro" id="IPR036047">
    <property type="entry name" value="F-box-like_dom_sf"/>
</dbReference>
<dbReference type="Pfam" id="PF24758">
    <property type="entry name" value="LRR_At5g56370"/>
    <property type="match status" value="1"/>
</dbReference>
<name>A0A6D2HU40_9BRAS</name>
<dbReference type="Gene3D" id="1.20.1280.50">
    <property type="match status" value="1"/>
</dbReference>
<dbReference type="PANTHER" id="PTHR31293:SF16">
    <property type="entry name" value="RNI-LIKE SUPERFAMILY PROTEIN"/>
    <property type="match status" value="1"/>
</dbReference>
<gene>
    <name evidence="2" type="ORF">MERR_LOCUS3974</name>
</gene>
<dbReference type="InterPro" id="IPR032675">
    <property type="entry name" value="LRR_dom_sf"/>
</dbReference>
<dbReference type="PANTHER" id="PTHR31293">
    <property type="entry name" value="RNI-LIKE SUPERFAMILY PROTEIN"/>
    <property type="match status" value="1"/>
</dbReference>
<dbReference type="Pfam" id="PF00646">
    <property type="entry name" value="F-box"/>
    <property type="match status" value="1"/>
</dbReference>
<dbReference type="SUPFAM" id="SSF52047">
    <property type="entry name" value="RNI-like"/>
    <property type="match status" value="1"/>
</dbReference>
<dbReference type="AlphaFoldDB" id="A0A6D2HU40"/>
<dbReference type="Proteomes" id="UP000467841">
    <property type="component" value="Unassembled WGS sequence"/>
</dbReference>
<dbReference type="SUPFAM" id="SSF81383">
    <property type="entry name" value="F-box domain"/>
    <property type="match status" value="1"/>
</dbReference>
<accession>A0A6D2HU40</accession>
<dbReference type="InterPro" id="IPR006566">
    <property type="entry name" value="FBD"/>
</dbReference>
<dbReference type="PROSITE" id="PS50181">
    <property type="entry name" value="FBOX"/>
    <property type="match status" value="1"/>
</dbReference>